<evidence type="ECO:0000313" key="2">
    <source>
        <dbReference type="EMBL" id="SPD24265.1"/>
    </source>
</evidence>
<reference evidence="2" key="1">
    <citation type="submission" date="2018-02" db="EMBL/GenBank/DDBJ databases">
        <authorList>
            <person name="Cohen D.B."/>
            <person name="Kent A.D."/>
        </authorList>
    </citation>
    <scope>NUCLEOTIDE SEQUENCE</scope>
</reference>
<dbReference type="InterPro" id="IPR032675">
    <property type="entry name" value="LRR_dom_sf"/>
</dbReference>
<proteinExistence type="predicted"/>
<dbReference type="SUPFAM" id="SSF81383">
    <property type="entry name" value="F-box domain"/>
    <property type="match status" value="1"/>
</dbReference>
<dbReference type="InterPro" id="IPR053781">
    <property type="entry name" value="F-box_AtFBL13-like"/>
</dbReference>
<dbReference type="SUPFAM" id="SSF52047">
    <property type="entry name" value="RNI-like"/>
    <property type="match status" value="1"/>
</dbReference>
<dbReference type="AlphaFoldDB" id="A0A2N9IJ03"/>
<protein>
    <recommendedName>
        <fullName evidence="1">F-box domain-containing protein</fullName>
    </recommendedName>
</protein>
<dbReference type="PANTHER" id="PTHR31639:SF42">
    <property type="entry name" value="OS02G0160200 PROTEIN"/>
    <property type="match status" value="1"/>
</dbReference>
<gene>
    <name evidence="2" type="ORF">FSB_LOCUS52147</name>
</gene>
<sequence>MDEFETKQKRVSLSMGFDRISQLPQQIIHHILFFMPTKDAARTSALSKSWLQAWNSLPRFDLKHSDVTHYDPFNLSNGEEVDIDHEEMFSKNHVQTLDLDIRSKDNVKAYALPQTTFGVGSLAVLSLKGEKCKLDKNYFSYDMKSICLRELSLDEVDVDSLTIKKILKCCPLLEALTITMCTKVKRVELVNVPKLKKANVQGVNKLRIEAPNLEKLNCSGDLAPILNPNSIACNNISFTSEELSKDQLPPLSSLENLVLERVPPMQDYTALVDGLLWICHPKLLSAYPDYSGVQFTNFLCQTLVNREEEPKCCGDSHMKCWRHYLISGAPTPQIPLKSSILLEWSL</sequence>
<dbReference type="Pfam" id="PF00646">
    <property type="entry name" value="F-box"/>
    <property type="match status" value="1"/>
</dbReference>
<dbReference type="InterPro" id="IPR036047">
    <property type="entry name" value="F-box-like_dom_sf"/>
</dbReference>
<name>A0A2N9IJ03_FAGSY</name>
<dbReference type="PANTHER" id="PTHR31639">
    <property type="entry name" value="F-BOX PROTEIN-LIKE"/>
    <property type="match status" value="1"/>
</dbReference>
<dbReference type="SMART" id="SM00256">
    <property type="entry name" value="FBOX"/>
    <property type="match status" value="1"/>
</dbReference>
<evidence type="ECO:0000259" key="1">
    <source>
        <dbReference type="SMART" id="SM00256"/>
    </source>
</evidence>
<dbReference type="CDD" id="cd22160">
    <property type="entry name" value="F-box_AtFBL13-like"/>
    <property type="match status" value="1"/>
</dbReference>
<dbReference type="EMBL" id="OIVN01005858">
    <property type="protein sequence ID" value="SPD24265.1"/>
    <property type="molecule type" value="Genomic_DNA"/>
</dbReference>
<dbReference type="InterPro" id="IPR055411">
    <property type="entry name" value="LRR_FXL15/At3g58940/PEG3-like"/>
</dbReference>
<dbReference type="Gene3D" id="3.80.10.10">
    <property type="entry name" value="Ribonuclease Inhibitor"/>
    <property type="match status" value="1"/>
</dbReference>
<dbReference type="Pfam" id="PF24758">
    <property type="entry name" value="LRR_At5g56370"/>
    <property type="match status" value="1"/>
</dbReference>
<dbReference type="InterPro" id="IPR001810">
    <property type="entry name" value="F-box_dom"/>
</dbReference>
<accession>A0A2N9IJ03</accession>
<feature type="domain" description="F-box" evidence="1">
    <location>
        <begin position="23"/>
        <end position="62"/>
    </location>
</feature>
<organism evidence="2">
    <name type="scientific">Fagus sylvatica</name>
    <name type="common">Beechnut</name>
    <dbReference type="NCBI Taxonomy" id="28930"/>
    <lineage>
        <taxon>Eukaryota</taxon>
        <taxon>Viridiplantae</taxon>
        <taxon>Streptophyta</taxon>
        <taxon>Embryophyta</taxon>
        <taxon>Tracheophyta</taxon>
        <taxon>Spermatophyta</taxon>
        <taxon>Magnoliopsida</taxon>
        <taxon>eudicotyledons</taxon>
        <taxon>Gunneridae</taxon>
        <taxon>Pentapetalae</taxon>
        <taxon>rosids</taxon>
        <taxon>fabids</taxon>
        <taxon>Fagales</taxon>
        <taxon>Fagaceae</taxon>
        <taxon>Fagus</taxon>
    </lineage>
</organism>